<accession>A0A5J4V163</accession>
<feature type="region of interest" description="Disordered" evidence="1">
    <location>
        <begin position="89"/>
        <end position="111"/>
    </location>
</feature>
<organism evidence="2 3">
    <name type="scientific">Streblomastix strix</name>
    <dbReference type="NCBI Taxonomy" id="222440"/>
    <lineage>
        <taxon>Eukaryota</taxon>
        <taxon>Metamonada</taxon>
        <taxon>Preaxostyla</taxon>
        <taxon>Oxymonadida</taxon>
        <taxon>Streblomastigidae</taxon>
        <taxon>Streblomastix</taxon>
    </lineage>
</organism>
<evidence type="ECO:0000256" key="1">
    <source>
        <dbReference type="SAM" id="MobiDB-lite"/>
    </source>
</evidence>
<proteinExistence type="predicted"/>
<feature type="non-terminal residue" evidence="2">
    <location>
        <position position="124"/>
    </location>
</feature>
<dbReference type="Proteomes" id="UP000324800">
    <property type="component" value="Unassembled WGS sequence"/>
</dbReference>
<evidence type="ECO:0000313" key="2">
    <source>
        <dbReference type="EMBL" id="KAA6376448.1"/>
    </source>
</evidence>
<protein>
    <recommendedName>
        <fullName evidence="4">C2 domain-containing protein</fullName>
    </recommendedName>
</protein>
<comment type="caution">
    <text evidence="2">The sequence shown here is derived from an EMBL/GenBank/DDBJ whole genome shotgun (WGS) entry which is preliminary data.</text>
</comment>
<gene>
    <name evidence="2" type="ORF">EZS28_028029</name>
</gene>
<name>A0A5J4V163_9EUKA</name>
<sequence>MGKITIELHINGLSAGQLQRASIGFTILDMEGETPMAEKIQSDDNSIITFNYSRTIVQIEVDEDFINKLAYSVLQFQLYEFTEVQQVKKVDTKKPGPTASQPTGKGKSAAAAKEIAQIQQAVPT</sequence>
<evidence type="ECO:0000313" key="3">
    <source>
        <dbReference type="Proteomes" id="UP000324800"/>
    </source>
</evidence>
<dbReference type="AlphaFoldDB" id="A0A5J4V163"/>
<dbReference type="EMBL" id="SNRW01010519">
    <property type="protein sequence ID" value="KAA6376448.1"/>
    <property type="molecule type" value="Genomic_DNA"/>
</dbReference>
<evidence type="ECO:0008006" key="4">
    <source>
        <dbReference type="Google" id="ProtNLM"/>
    </source>
</evidence>
<reference evidence="2 3" key="1">
    <citation type="submission" date="2019-03" db="EMBL/GenBank/DDBJ databases">
        <title>Single cell metagenomics reveals metabolic interactions within the superorganism composed of flagellate Streblomastix strix and complex community of Bacteroidetes bacteria on its surface.</title>
        <authorList>
            <person name="Treitli S.C."/>
            <person name="Kolisko M."/>
            <person name="Husnik F."/>
            <person name="Keeling P."/>
            <person name="Hampl V."/>
        </authorList>
    </citation>
    <scope>NUCLEOTIDE SEQUENCE [LARGE SCALE GENOMIC DNA]</scope>
    <source>
        <strain evidence="2">ST1C</strain>
    </source>
</reference>